<feature type="domain" description="ABC transporter" evidence="10">
    <location>
        <begin position="667"/>
        <end position="903"/>
    </location>
</feature>
<keyword evidence="6" id="KW-0067">ATP-binding</keyword>
<sequence>MFKIAFEVETDWILQARVIRFGSPSYLTVYVSITAQRVEICVTNLCSSRVRSAQAATPLSSPPSCPMATEPADVASLLLVSLTVVYDLNSKLDWPKPAKSTWQTLSRPFQNFLILEDLAEPVGEKSRRSRVKFAGLVALGLLQSAGWLAAFVYASVSEQGRTLISLLLALAWGYTSLRITLNPPITPPYFSIAFASIQCVLPLIYLTLEVYEGGSLDSSLLSAARIVAPALFLWIAGTLPVQNVVPATNVAGPKDVPSMTLTMPEDKVSLWEWSTFVFVEPIFGVANKGTLNEEDVWTLSPYFKHKNLFNKLLEYRAKYPTHSLIRFLLVSNSLDLIIDLLLELWGSIIGFVPPYALKEILAALADPTPENRSTAYYWTLITFLAHLSFAQKDLFQGWHTRRCYERTRGQLFCSLHYKSLVRQEMSGKVNSKEAGESEAVNANLGKIVNLMQGDSYAVAQRFWEFSALFTSPIRLVIALVFLYQILGWSALSGVVVVLLAYVVNYPLAKYQVHVTRHSWKAKDSRMEKVNELLQNIRFLKFFGWEYHWSHTANIARETELGWRVKENIVSTVIAFIWTWIPSATALTSFLCYTLIAGQRLTVSKAFTSLALFSSLQEPMTALPSQVFAMLHAYVSMQRIEAFLAEDEVPEWASTLTSSPPQDPDMEVGFKAATFEWDTPSPTTSVAARFQLGPLDFTFPKGKLSLVSGATGSGKTATLLALLGEMHCVDGSVFADKSHHQVAYCAQNPWLEHATIRDNIIFGSAYGYDETRYESVLEACALVRDLEVFEAGDMTEIGEKGVTLSGGQRARIALARALYSQAKCILLDDPLAAVDMHTATHIVQNCLTGTFARDRTIILVTHHISLCLPIAHYLVELSQGQVLRHGTIESLEESGVLEKVVATEDHGFDNEPEEVPMSPTENEADIIAPVVPTKPRSNGKLIEAEARAEGRVSWRTYVTYIRAAGVSSWIMTLLLMLLIRLVNILNQVFLAQWGEAYQRDTFLISFIRRLSWGLPWDGLPSPNVDVKPWLMIYLEISLLGAFSVLFYIALGYYASLQASRSLFLSLLRRLTRAPSRFFDVTPIGRILNRFTTDINTIDGALQGSARACLSGVLNFVASFSVILVVVPAFAPFSLFIAWLYIRLAPSYVRASRDLRRLESISLSPAFAGFDELLRGIAHVRAFGMEQRYQDRFYARVDRFQTFDHVYWLVSGWLRWRYDCLGSVVVFATTLFALWAGVSNGAAAIVIVQAGIFAEASRQLVKVAAQLELDFNSVERVIEYLDVPQEAPAVIEKSRPPAYWPSSSGELVVENLVVKYAPDLPPVLRNLSFTIRPSEKVGVVGRTGSGKSTLALSLLRMVEPAGGRIIVDGIDISNIGLEDLRTRITIVSQDVSLFSGTIRSNLDPLGANTDQECLDVLERCHLTLLLKHTGSRESSILDMPVNQGSLSAGERQLVALARAILRRTNIIIMDEATSQIDSRLDDQIQQTIREELAGAIVITIAHRLKTIMDYDRILVLDDGELLEFGSPKMLLQRIGGTFREMCRKSPDWPLFAAIAAS</sequence>
<dbReference type="PANTHER" id="PTHR24223">
    <property type="entry name" value="ATP-BINDING CASSETTE SUB-FAMILY C"/>
    <property type="match status" value="1"/>
</dbReference>
<keyword evidence="2" id="KW-0813">Transport</keyword>
<evidence type="ECO:0000313" key="13">
    <source>
        <dbReference type="Proteomes" id="UP001362999"/>
    </source>
</evidence>
<organism evidence="12 13">
    <name type="scientific">Favolaschia claudopus</name>
    <dbReference type="NCBI Taxonomy" id="2862362"/>
    <lineage>
        <taxon>Eukaryota</taxon>
        <taxon>Fungi</taxon>
        <taxon>Dikarya</taxon>
        <taxon>Basidiomycota</taxon>
        <taxon>Agaricomycotina</taxon>
        <taxon>Agaricomycetes</taxon>
        <taxon>Agaricomycetidae</taxon>
        <taxon>Agaricales</taxon>
        <taxon>Marasmiineae</taxon>
        <taxon>Mycenaceae</taxon>
        <taxon>Favolaschia</taxon>
    </lineage>
</organism>
<dbReference type="Proteomes" id="UP001362999">
    <property type="component" value="Unassembled WGS sequence"/>
</dbReference>
<feature type="domain" description="ABC transmembrane type-1" evidence="11">
    <location>
        <begin position="346"/>
        <end position="626"/>
    </location>
</feature>
<keyword evidence="3 9" id="KW-0812">Transmembrane</keyword>
<feature type="transmembrane region" description="Helical" evidence="9">
    <location>
        <begin position="956"/>
        <end position="978"/>
    </location>
</feature>
<evidence type="ECO:0000256" key="7">
    <source>
        <dbReference type="ARBA" id="ARBA00022989"/>
    </source>
</evidence>
<dbReference type="InterPro" id="IPR050173">
    <property type="entry name" value="ABC_transporter_C-like"/>
</dbReference>
<evidence type="ECO:0000256" key="6">
    <source>
        <dbReference type="ARBA" id="ARBA00022840"/>
    </source>
</evidence>
<evidence type="ECO:0000256" key="4">
    <source>
        <dbReference type="ARBA" id="ARBA00022737"/>
    </source>
</evidence>
<proteinExistence type="predicted"/>
<evidence type="ECO:0000256" key="1">
    <source>
        <dbReference type="ARBA" id="ARBA00004141"/>
    </source>
</evidence>
<dbReference type="PROSITE" id="PS00211">
    <property type="entry name" value="ABC_TRANSPORTER_1"/>
    <property type="match status" value="2"/>
</dbReference>
<evidence type="ECO:0000256" key="8">
    <source>
        <dbReference type="ARBA" id="ARBA00023136"/>
    </source>
</evidence>
<dbReference type="InterPro" id="IPR036640">
    <property type="entry name" value="ABC1_TM_sf"/>
</dbReference>
<dbReference type="InterPro" id="IPR011527">
    <property type="entry name" value="ABC1_TM_dom"/>
</dbReference>
<dbReference type="GO" id="GO:0016020">
    <property type="term" value="C:membrane"/>
    <property type="evidence" value="ECO:0007669"/>
    <property type="project" value="UniProtKB-SubCell"/>
</dbReference>
<feature type="transmembrane region" description="Helical" evidence="9">
    <location>
        <begin position="1222"/>
        <end position="1246"/>
    </location>
</feature>
<dbReference type="FunFam" id="1.20.1560.10:FF:000013">
    <property type="entry name" value="ABC transporter C family member 2"/>
    <property type="match status" value="1"/>
</dbReference>
<dbReference type="SMART" id="SM00382">
    <property type="entry name" value="AAA"/>
    <property type="match status" value="2"/>
</dbReference>
<dbReference type="GO" id="GO:0005524">
    <property type="term" value="F:ATP binding"/>
    <property type="evidence" value="ECO:0007669"/>
    <property type="project" value="UniProtKB-KW"/>
</dbReference>
<feature type="transmembrane region" description="Helical" evidence="9">
    <location>
        <begin position="133"/>
        <end position="154"/>
    </location>
</feature>
<dbReference type="PANTHER" id="PTHR24223:SF415">
    <property type="entry name" value="FI20190P1"/>
    <property type="match status" value="1"/>
</dbReference>
<dbReference type="Pfam" id="PF00005">
    <property type="entry name" value="ABC_tran"/>
    <property type="match status" value="2"/>
</dbReference>
<feature type="transmembrane region" description="Helical" evidence="9">
    <location>
        <begin position="189"/>
        <end position="208"/>
    </location>
</feature>
<comment type="caution">
    <text evidence="12">The sequence shown here is derived from an EMBL/GenBank/DDBJ whole genome shotgun (WGS) entry which is preliminary data.</text>
</comment>
<dbReference type="PROSITE" id="PS50893">
    <property type="entry name" value="ABC_TRANSPORTER_2"/>
    <property type="match status" value="2"/>
</dbReference>
<dbReference type="InterPro" id="IPR017871">
    <property type="entry name" value="ABC_transporter-like_CS"/>
</dbReference>
<feature type="transmembrane region" description="Helical" evidence="9">
    <location>
        <begin position="160"/>
        <end position="177"/>
    </location>
</feature>
<dbReference type="EMBL" id="JAWWNJ010000073">
    <property type="protein sequence ID" value="KAK7007042.1"/>
    <property type="molecule type" value="Genomic_DNA"/>
</dbReference>
<evidence type="ECO:0000256" key="3">
    <source>
        <dbReference type="ARBA" id="ARBA00022692"/>
    </source>
</evidence>
<gene>
    <name evidence="12" type="ORF">R3P38DRAFT_3282320</name>
</gene>
<evidence type="ECO:0000313" key="12">
    <source>
        <dbReference type="EMBL" id="KAK7007042.1"/>
    </source>
</evidence>
<feature type="transmembrane region" description="Helical" evidence="9">
    <location>
        <begin position="568"/>
        <end position="595"/>
    </location>
</feature>
<comment type="subcellular location">
    <subcellularLocation>
        <location evidence="1">Membrane</location>
        <topology evidence="1">Multi-pass membrane protein</topology>
    </subcellularLocation>
</comment>
<dbReference type="GO" id="GO:0140359">
    <property type="term" value="F:ABC-type transporter activity"/>
    <property type="evidence" value="ECO:0007669"/>
    <property type="project" value="InterPro"/>
</dbReference>
<feature type="transmembrane region" description="Helical" evidence="9">
    <location>
        <begin position="1029"/>
        <end position="1053"/>
    </location>
</feature>
<dbReference type="FunFam" id="3.40.50.300:FF:001354">
    <property type="entry name" value="ATP-binding cassette (ABC) transporter, putative"/>
    <property type="match status" value="1"/>
</dbReference>
<keyword evidence="7 9" id="KW-1133">Transmembrane helix</keyword>
<evidence type="ECO:0000256" key="5">
    <source>
        <dbReference type="ARBA" id="ARBA00022741"/>
    </source>
</evidence>
<feature type="domain" description="ABC transporter" evidence="10">
    <location>
        <begin position="1305"/>
        <end position="1541"/>
    </location>
</feature>
<keyword evidence="4" id="KW-0677">Repeat</keyword>
<dbReference type="SUPFAM" id="SSF52540">
    <property type="entry name" value="P-loop containing nucleoside triphosphate hydrolases"/>
    <property type="match status" value="2"/>
</dbReference>
<feature type="transmembrane region" description="Helical" evidence="9">
    <location>
        <begin position="475"/>
        <end position="503"/>
    </location>
</feature>
<dbReference type="CDD" id="cd03244">
    <property type="entry name" value="ABCC_MRP_domain2"/>
    <property type="match status" value="1"/>
</dbReference>
<feature type="transmembrane region" description="Helical" evidence="9">
    <location>
        <begin position="220"/>
        <end position="239"/>
    </location>
</feature>
<evidence type="ECO:0000256" key="9">
    <source>
        <dbReference type="SAM" id="Phobius"/>
    </source>
</evidence>
<dbReference type="PROSITE" id="PS50929">
    <property type="entry name" value="ABC_TM1F"/>
    <property type="match status" value="2"/>
</dbReference>
<dbReference type="GO" id="GO:0016887">
    <property type="term" value="F:ATP hydrolysis activity"/>
    <property type="evidence" value="ECO:0007669"/>
    <property type="project" value="InterPro"/>
</dbReference>
<dbReference type="CDD" id="cd18604">
    <property type="entry name" value="ABC_6TM_VMR1_D2_like"/>
    <property type="match status" value="1"/>
</dbReference>
<dbReference type="CDD" id="cd03250">
    <property type="entry name" value="ABCC_MRP_domain1"/>
    <property type="match status" value="1"/>
</dbReference>
<keyword evidence="12" id="KW-0378">Hydrolase</keyword>
<dbReference type="InterPro" id="IPR003439">
    <property type="entry name" value="ABC_transporter-like_ATP-bd"/>
</dbReference>
<keyword evidence="8 9" id="KW-0472">Membrane</keyword>
<evidence type="ECO:0000259" key="10">
    <source>
        <dbReference type="PROSITE" id="PS50893"/>
    </source>
</evidence>
<name>A0AAW0AD13_9AGAR</name>
<dbReference type="SUPFAM" id="SSF90123">
    <property type="entry name" value="ABC transporter transmembrane region"/>
    <property type="match status" value="2"/>
</dbReference>
<evidence type="ECO:0000259" key="11">
    <source>
        <dbReference type="PROSITE" id="PS50929"/>
    </source>
</evidence>
<dbReference type="Pfam" id="PF00664">
    <property type="entry name" value="ABC_membrane"/>
    <property type="match status" value="2"/>
</dbReference>
<evidence type="ECO:0000256" key="2">
    <source>
        <dbReference type="ARBA" id="ARBA00022448"/>
    </source>
</evidence>
<feature type="domain" description="ABC transmembrane type-1" evidence="11">
    <location>
        <begin position="1001"/>
        <end position="1267"/>
    </location>
</feature>
<dbReference type="Gene3D" id="1.20.1560.10">
    <property type="entry name" value="ABC transporter type 1, transmembrane domain"/>
    <property type="match status" value="2"/>
</dbReference>
<protein>
    <submittedName>
        <fullName evidence="12">P-loop containing nucleoside triphosphate hydrolase protein</fullName>
    </submittedName>
</protein>
<dbReference type="InterPro" id="IPR003593">
    <property type="entry name" value="AAA+_ATPase"/>
</dbReference>
<keyword evidence="13" id="KW-1185">Reference proteome</keyword>
<feature type="transmembrane region" description="Helical" evidence="9">
    <location>
        <begin position="1111"/>
        <end position="1140"/>
    </location>
</feature>
<dbReference type="InterPro" id="IPR027417">
    <property type="entry name" value="P-loop_NTPase"/>
</dbReference>
<keyword evidence="5" id="KW-0547">Nucleotide-binding</keyword>
<reference evidence="12 13" key="1">
    <citation type="journal article" date="2024" name="J Genomics">
        <title>Draft genome sequencing and assembly of Favolaschia claudopus CIRM-BRFM 2984 isolated from oak limbs.</title>
        <authorList>
            <person name="Navarro D."/>
            <person name="Drula E."/>
            <person name="Chaduli D."/>
            <person name="Cazenave R."/>
            <person name="Ahrendt S."/>
            <person name="Wang J."/>
            <person name="Lipzen A."/>
            <person name="Daum C."/>
            <person name="Barry K."/>
            <person name="Grigoriev I.V."/>
            <person name="Favel A."/>
            <person name="Rosso M.N."/>
            <person name="Martin F."/>
        </authorList>
    </citation>
    <scope>NUCLEOTIDE SEQUENCE [LARGE SCALE GENOMIC DNA]</scope>
    <source>
        <strain evidence="12 13">CIRM-BRFM 2984</strain>
    </source>
</reference>
<accession>A0AAW0AD13</accession>
<dbReference type="Gene3D" id="3.40.50.300">
    <property type="entry name" value="P-loop containing nucleotide triphosphate hydrolases"/>
    <property type="match status" value="2"/>
</dbReference>
<dbReference type="CDD" id="cd18596">
    <property type="entry name" value="ABC_6TM_VMR1_D1_like"/>
    <property type="match status" value="1"/>
</dbReference>